<proteinExistence type="predicted"/>
<gene>
    <name evidence="1" type="ORF">DAPPUDRAFT_254610</name>
</gene>
<organism evidence="1 2">
    <name type="scientific">Daphnia pulex</name>
    <name type="common">Water flea</name>
    <dbReference type="NCBI Taxonomy" id="6669"/>
    <lineage>
        <taxon>Eukaryota</taxon>
        <taxon>Metazoa</taxon>
        <taxon>Ecdysozoa</taxon>
        <taxon>Arthropoda</taxon>
        <taxon>Crustacea</taxon>
        <taxon>Branchiopoda</taxon>
        <taxon>Diplostraca</taxon>
        <taxon>Cladocera</taxon>
        <taxon>Anomopoda</taxon>
        <taxon>Daphniidae</taxon>
        <taxon>Daphnia</taxon>
    </lineage>
</organism>
<accession>E9H7G0</accession>
<dbReference type="AlphaFoldDB" id="E9H7G0"/>
<dbReference type="KEGG" id="dpx:DAPPUDRAFT_254610"/>
<dbReference type="HOGENOM" id="CLU_2869866_0_0_1"/>
<dbReference type="EMBL" id="GL732600">
    <property type="protein sequence ID" value="EFX72371.1"/>
    <property type="molecule type" value="Genomic_DNA"/>
</dbReference>
<protein>
    <submittedName>
        <fullName evidence="1">Uncharacterized protein</fullName>
    </submittedName>
</protein>
<dbReference type="OrthoDB" id="10509946at2759"/>
<dbReference type="InParanoid" id="E9H7G0"/>
<dbReference type="Proteomes" id="UP000000305">
    <property type="component" value="Unassembled WGS sequence"/>
</dbReference>
<keyword evidence="2" id="KW-1185">Reference proteome</keyword>
<evidence type="ECO:0000313" key="2">
    <source>
        <dbReference type="Proteomes" id="UP000000305"/>
    </source>
</evidence>
<sequence length="64" mass="7488">MAEGGSRTEVKFLRKEQATQLEECTRAHNLYRQSIDLDHVPSEDWITQLENVTATYYPFIDVSR</sequence>
<dbReference type="PhylomeDB" id="E9H7G0"/>
<evidence type="ECO:0000313" key="1">
    <source>
        <dbReference type="EMBL" id="EFX72371.1"/>
    </source>
</evidence>
<reference evidence="1 2" key="1">
    <citation type="journal article" date="2011" name="Science">
        <title>The ecoresponsive genome of Daphnia pulex.</title>
        <authorList>
            <person name="Colbourne J.K."/>
            <person name="Pfrender M.E."/>
            <person name="Gilbert D."/>
            <person name="Thomas W.K."/>
            <person name="Tucker A."/>
            <person name="Oakley T.H."/>
            <person name="Tokishita S."/>
            <person name="Aerts A."/>
            <person name="Arnold G.J."/>
            <person name="Basu M.K."/>
            <person name="Bauer D.J."/>
            <person name="Caceres C.E."/>
            <person name="Carmel L."/>
            <person name="Casola C."/>
            <person name="Choi J.H."/>
            <person name="Detter J.C."/>
            <person name="Dong Q."/>
            <person name="Dusheyko S."/>
            <person name="Eads B.D."/>
            <person name="Frohlich T."/>
            <person name="Geiler-Samerotte K.A."/>
            <person name="Gerlach D."/>
            <person name="Hatcher P."/>
            <person name="Jogdeo S."/>
            <person name="Krijgsveld J."/>
            <person name="Kriventseva E.V."/>
            <person name="Kultz D."/>
            <person name="Laforsch C."/>
            <person name="Lindquist E."/>
            <person name="Lopez J."/>
            <person name="Manak J.R."/>
            <person name="Muller J."/>
            <person name="Pangilinan J."/>
            <person name="Patwardhan R.P."/>
            <person name="Pitluck S."/>
            <person name="Pritham E.J."/>
            <person name="Rechtsteiner A."/>
            <person name="Rho M."/>
            <person name="Rogozin I.B."/>
            <person name="Sakarya O."/>
            <person name="Salamov A."/>
            <person name="Schaack S."/>
            <person name="Shapiro H."/>
            <person name="Shiga Y."/>
            <person name="Skalitzky C."/>
            <person name="Smith Z."/>
            <person name="Souvorov A."/>
            <person name="Sung W."/>
            <person name="Tang Z."/>
            <person name="Tsuchiya D."/>
            <person name="Tu H."/>
            <person name="Vos H."/>
            <person name="Wang M."/>
            <person name="Wolf Y.I."/>
            <person name="Yamagata H."/>
            <person name="Yamada T."/>
            <person name="Ye Y."/>
            <person name="Shaw J.R."/>
            <person name="Andrews J."/>
            <person name="Crease T.J."/>
            <person name="Tang H."/>
            <person name="Lucas S.M."/>
            <person name="Robertson H.M."/>
            <person name="Bork P."/>
            <person name="Koonin E.V."/>
            <person name="Zdobnov E.M."/>
            <person name="Grigoriev I.V."/>
            <person name="Lynch M."/>
            <person name="Boore J.L."/>
        </authorList>
    </citation>
    <scope>NUCLEOTIDE SEQUENCE [LARGE SCALE GENOMIC DNA]</scope>
</reference>
<name>E9H7G0_DAPPU</name>